<dbReference type="RefSeq" id="WP_146595168.1">
    <property type="nucleotide sequence ID" value="NZ_SJPT01000004.1"/>
</dbReference>
<comment type="caution">
    <text evidence="2">The sequence shown here is derived from an EMBL/GenBank/DDBJ whole genome shotgun (WGS) entry which is preliminary data.</text>
</comment>
<dbReference type="Proteomes" id="UP000316304">
    <property type="component" value="Unassembled WGS sequence"/>
</dbReference>
<evidence type="ECO:0000313" key="3">
    <source>
        <dbReference type="Proteomes" id="UP000316304"/>
    </source>
</evidence>
<organism evidence="2 3">
    <name type="scientific">Novipirellula galeiformis</name>
    <dbReference type="NCBI Taxonomy" id="2528004"/>
    <lineage>
        <taxon>Bacteria</taxon>
        <taxon>Pseudomonadati</taxon>
        <taxon>Planctomycetota</taxon>
        <taxon>Planctomycetia</taxon>
        <taxon>Pirellulales</taxon>
        <taxon>Pirellulaceae</taxon>
        <taxon>Novipirellula</taxon>
    </lineage>
</organism>
<sequence length="146" mass="16008">MGLLDRAKAAAQRAADKSTSLASNTFDGLWTTHGDKVCEMIHSHASQVATQGGAIISNDESYRLKVIDPAWEMLPMPVRLLGRERLKWDALFISARGQIFVIDGESVLVHPDAKQRIDKLLSKVSRSDRTNPTPGVATIESDVRPS</sequence>
<dbReference type="AlphaFoldDB" id="A0A5C6CKW5"/>
<keyword evidence="3" id="KW-1185">Reference proteome</keyword>
<evidence type="ECO:0000313" key="2">
    <source>
        <dbReference type="EMBL" id="TWU23469.1"/>
    </source>
</evidence>
<accession>A0A5C6CKW5</accession>
<gene>
    <name evidence="2" type="ORF">Pla52o_30050</name>
</gene>
<evidence type="ECO:0000256" key="1">
    <source>
        <dbReference type="SAM" id="MobiDB-lite"/>
    </source>
</evidence>
<dbReference type="OrthoDB" id="9877847at2"/>
<name>A0A5C6CKW5_9BACT</name>
<proteinExistence type="predicted"/>
<dbReference type="EMBL" id="SJPT01000004">
    <property type="protein sequence ID" value="TWU23469.1"/>
    <property type="molecule type" value="Genomic_DNA"/>
</dbReference>
<protein>
    <submittedName>
        <fullName evidence="2">Uncharacterized protein</fullName>
    </submittedName>
</protein>
<feature type="region of interest" description="Disordered" evidence="1">
    <location>
        <begin position="126"/>
        <end position="146"/>
    </location>
</feature>
<reference evidence="2 3" key="1">
    <citation type="submission" date="2019-02" db="EMBL/GenBank/DDBJ databases">
        <title>Deep-cultivation of Planctomycetes and their phenomic and genomic characterization uncovers novel biology.</title>
        <authorList>
            <person name="Wiegand S."/>
            <person name="Jogler M."/>
            <person name="Boedeker C."/>
            <person name="Pinto D."/>
            <person name="Vollmers J."/>
            <person name="Rivas-Marin E."/>
            <person name="Kohn T."/>
            <person name="Peeters S.H."/>
            <person name="Heuer A."/>
            <person name="Rast P."/>
            <person name="Oberbeckmann S."/>
            <person name="Bunk B."/>
            <person name="Jeske O."/>
            <person name="Meyerdierks A."/>
            <person name="Storesund J.E."/>
            <person name="Kallscheuer N."/>
            <person name="Luecker S."/>
            <person name="Lage O.M."/>
            <person name="Pohl T."/>
            <person name="Merkel B.J."/>
            <person name="Hornburger P."/>
            <person name="Mueller R.-W."/>
            <person name="Bruemmer F."/>
            <person name="Labrenz M."/>
            <person name="Spormann A.M."/>
            <person name="Op Den Camp H."/>
            <person name="Overmann J."/>
            <person name="Amann R."/>
            <person name="Jetten M.S.M."/>
            <person name="Mascher T."/>
            <person name="Medema M.H."/>
            <person name="Devos D.P."/>
            <person name="Kaster A.-K."/>
            <person name="Ovreas L."/>
            <person name="Rohde M."/>
            <person name="Galperin M.Y."/>
            <person name="Jogler C."/>
        </authorList>
    </citation>
    <scope>NUCLEOTIDE SEQUENCE [LARGE SCALE GENOMIC DNA]</scope>
    <source>
        <strain evidence="2 3">Pla52o</strain>
    </source>
</reference>